<dbReference type="RefSeq" id="WP_372387529.1">
    <property type="nucleotide sequence ID" value="NZ_JBGNYA010000001.1"/>
</dbReference>
<dbReference type="GO" id="GO:0004673">
    <property type="term" value="F:protein histidine kinase activity"/>
    <property type="evidence" value="ECO:0007669"/>
    <property type="project" value="UniProtKB-EC"/>
</dbReference>
<dbReference type="InterPro" id="IPR036097">
    <property type="entry name" value="HisK_dim/P_sf"/>
</dbReference>
<dbReference type="CDD" id="cd00130">
    <property type="entry name" value="PAS"/>
    <property type="match status" value="1"/>
</dbReference>
<evidence type="ECO:0000259" key="6">
    <source>
        <dbReference type="PROSITE" id="PS50109"/>
    </source>
</evidence>
<evidence type="ECO:0000256" key="2">
    <source>
        <dbReference type="ARBA" id="ARBA00012438"/>
    </source>
</evidence>
<protein>
    <recommendedName>
        <fullName evidence="2">histidine kinase</fullName>
        <ecNumber evidence="2">2.7.13.3</ecNumber>
    </recommendedName>
</protein>
<dbReference type="InterPro" id="IPR003661">
    <property type="entry name" value="HisK_dim/P_dom"/>
</dbReference>
<dbReference type="InterPro" id="IPR004358">
    <property type="entry name" value="Sig_transdc_His_kin-like_C"/>
</dbReference>
<dbReference type="NCBIfam" id="TIGR00229">
    <property type="entry name" value="sensory_box"/>
    <property type="match status" value="1"/>
</dbReference>
<evidence type="ECO:0000256" key="5">
    <source>
        <dbReference type="ARBA" id="ARBA00022777"/>
    </source>
</evidence>
<evidence type="ECO:0000313" key="9">
    <source>
        <dbReference type="EMBL" id="MFA1610177.1"/>
    </source>
</evidence>
<dbReference type="InterPro" id="IPR005467">
    <property type="entry name" value="His_kinase_dom"/>
</dbReference>
<dbReference type="CDD" id="cd00082">
    <property type="entry name" value="HisKA"/>
    <property type="match status" value="1"/>
</dbReference>
<keyword evidence="9" id="KW-0547">Nucleotide-binding</keyword>
<comment type="caution">
    <text evidence="9">The sequence shown here is derived from an EMBL/GenBank/DDBJ whole genome shotgun (WGS) entry which is preliminary data.</text>
</comment>
<comment type="catalytic activity">
    <reaction evidence="1">
        <text>ATP + protein L-histidine = ADP + protein N-phospho-L-histidine.</text>
        <dbReference type="EC" id="2.7.13.3"/>
    </reaction>
</comment>
<name>A0ABD5M8E2_9EURY</name>
<dbReference type="EC" id="2.7.13.3" evidence="2"/>
<keyword evidence="5" id="KW-0418">Kinase</keyword>
<dbReference type="Pfam" id="PF00512">
    <property type="entry name" value="HisKA"/>
    <property type="match status" value="1"/>
</dbReference>
<keyword evidence="4" id="KW-0808">Transferase</keyword>
<dbReference type="SMART" id="SM00091">
    <property type="entry name" value="PAS"/>
    <property type="match status" value="1"/>
</dbReference>
<dbReference type="InterPro" id="IPR013655">
    <property type="entry name" value="PAS_fold_3"/>
</dbReference>
<evidence type="ECO:0000259" key="8">
    <source>
        <dbReference type="PROSITE" id="PS50113"/>
    </source>
</evidence>
<dbReference type="Pfam" id="PF08447">
    <property type="entry name" value="PAS_3"/>
    <property type="match status" value="1"/>
</dbReference>
<dbReference type="InterPro" id="IPR036890">
    <property type="entry name" value="HATPase_C_sf"/>
</dbReference>
<dbReference type="PANTHER" id="PTHR43304">
    <property type="entry name" value="PHYTOCHROME-LIKE PROTEIN CPH1"/>
    <property type="match status" value="1"/>
</dbReference>
<evidence type="ECO:0000259" key="7">
    <source>
        <dbReference type="PROSITE" id="PS50112"/>
    </source>
</evidence>
<evidence type="ECO:0000256" key="4">
    <source>
        <dbReference type="ARBA" id="ARBA00022679"/>
    </source>
</evidence>
<dbReference type="Gene3D" id="3.30.565.10">
    <property type="entry name" value="Histidine kinase-like ATPase, C-terminal domain"/>
    <property type="match status" value="1"/>
</dbReference>
<dbReference type="EMBL" id="JBGNYA010000001">
    <property type="protein sequence ID" value="MFA1610177.1"/>
    <property type="molecule type" value="Genomic_DNA"/>
</dbReference>
<dbReference type="PRINTS" id="PR00344">
    <property type="entry name" value="BCTRLSENSOR"/>
</dbReference>
<dbReference type="PROSITE" id="PS50112">
    <property type="entry name" value="PAS"/>
    <property type="match status" value="1"/>
</dbReference>
<sequence length="346" mass="38901">MNQQPLQQRSDFRTLIDHIDGVSIWIVGEPGEFEYISAGFEDIWGIPSEEVESDVTRLFETIHPEDREMVRSRVATSADEVSEAFYEARVVRPDGTVRWTQTRHFPIQDDSGDYSVVGITVDITDVKRREEELEVLNRIVRHDIRNDMSVILGWAELLESHLDEEGREHLRRIIRSGEHVVELTEIARDYAEAVVGEGEVDIHPVALEPILDQEVELRRESYPDAEFVVEDLPDVEVTANDMLASVFRNLLNNAVQHNDSDDPVVEVSGETTDEEAIVRVADNGPGIPEDERDLIFQKGKKSIKSSGAGLGLHLVETLIDGYGGDVAVEDNDPRGSVFVVRLPKAE</sequence>
<feature type="domain" description="PAC" evidence="8">
    <location>
        <begin position="84"/>
        <end position="135"/>
    </location>
</feature>
<organism evidence="9 10">
    <name type="scientific">Halobellus rubicundus</name>
    <dbReference type="NCBI Taxonomy" id="2996466"/>
    <lineage>
        <taxon>Archaea</taxon>
        <taxon>Methanobacteriati</taxon>
        <taxon>Methanobacteriota</taxon>
        <taxon>Stenosarchaea group</taxon>
        <taxon>Halobacteria</taxon>
        <taxon>Halobacteriales</taxon>
        <taxon>Haloferacaceae</taxon>
        <taxon>Halobellus</taxon>
    </lineage>
</organism>
<accession>A0ABD5M8E2</accession>
<dbReference type="Gene3D" id="1.10.287.130">
    <property type="match status" value="1"/>
</dbReference>
<dbReference type="InterPro" id="IPR052162">
    <property type="entry name" value="Sensor_kinase/Photoreceptor"/>
</dbReference>
<keyword evidence="3" id="KW-0597">Phosphoprotein</keyword>
<dbReference type="InterPro" id="IPR035965">
    <property type="entry name" value="PAS-like_dom_sf"/>
</dbReference>
<dbReference type="AlphaFoldDB" id="A0ABD5M8E2"/>
<gene>
    <name evidence="9" type="ORF">OS889_04060</name>
</gene>
<dbReference type="InterPro" id="IPR000700">
    <property type="entry name" value="PAS-assoc_C"/>
</dbReference>
<dbReference type="SMART" id="SM00388">
    <property type="entry name" value="HisKA"/>
    <property type="match status" value="1"/>
</dbReference>
<dbReference type="SUPFAM" id="SSF55785">
    <property type="entry name" value="PYP-like sensor domain (PAS domain)"/>
    <property type="match status" value="1"/>
</dbReference>
<dbReference type="SUPFAM" id="SSF47384">
    <property type="entry name" value="Homodimeric domain of signal transducing histidine kinase"/>
    <property type="match status" value="1"/>
</dbReference>
<keyword evidence="10" id="KW-1185">Reference proteome</keyword>
<evidence type="ECO:0000256" key="3">
    <source>
        <dbReference type="ARBA" id="ARBA00022553"/>
    </source>
</evidence>
<feature type="domain" description="PAS" evidence="7">
    <location>
        <begin position="8"/>
        <end position="81"/>
    </location>
</feature>
<dbReference type="GO" id="GO:0005524">
    <property type="term" value="F:ATP binding"/>
    <property type="evidence" value="ECO:0007669"/>
    <property type="project" value="UniProtKB-KW"/>
</dbReference>
<dbReference type="Pfam" id="PF02518">
    <property type="entry name" value="HATPase_c"/>
    <property type="match status" value="1"/>
</dbReference>
<dbReference type="PANTHER" id="PTHR43304:SF1">
    <property type="entry name" value="PAC DOMAIN-CONTAINING PROTEIN"/>
    <property type="match status" value="1"/>
</dbReference>
<dbReference type="InterPro" id="IPR003594">
    <property type="entry name" value="HATPase_dom"/>
</dbReference>
<dbReference type="InterPro" id="IPR000014">
    <property type="entry name" value="PAS"/>
</dbReference>
<dbReference type="Gene3D" id="3.30.450.20">
    <property type="entry name" value="PAS domain"/>
    <property type="match status" value="1"/>
</dbReference>
<evidence type="ECO:0000313" key="10">
    <source>
        <dbReference type="Proteomes" id="UP001570511"/>
    </source>
</evidence>
<dbReference type="PROSITE" id="PS50113">
    <property type="entry name" value="PAC"/>
    <property type="match status" value="1"/>
</dbReference>
<reference evidence="9 10" key="1">
    <citation type="submission" date="2024-08" db="EMBL/GenBank/DDBJ databases">
        <title>Halobellus sp. MBLA0158 whole genome sequence.</title>
        <authorList>
            <person name="Hwang C.Y."/>
            <person name="Cho E.-S."/>
            <person name="Seo M.-J."/>
        </authorList>
    </citation>
    <scope>NUCLEOTIDE SEQUENCE [LARGE SCALE GENOMIC DNA]</scope>
    <source>
        <strain evidence="9 10">MBLA0158</strain>
    </source>
</reference>
<dbReference type="CDD" id="cd00075">
    <property type="entry name" value="HATPase"/>
    <property type="match status" value="1"/>
</dbReference>
<dbReference type="SMART" id="SM00387">
    <property type="entry name" value="HATPase_c"/>
    <property type="match status" value="1"/>
</dbReference>
<dbReference type="PROSITE" id="PS50109">
    <property type="entry name" value="HIS_KIN"/>
    <property type="match status" value="1"/>
</dbReference>
<keyword evidence="9" id="KW-0067">ATP-binding</keyword>
<feature type="domain" description="Histidine kinase" evidence="6">
    <location>
        <begin position="139"/>
        <end position="346"/>
    </location>
</feature>
<dbReference type="SUPFAM" id="SSF55874">
    <property type="entry name" value="ATPase domain of HSP90 chaperone/DNA topoisomerase II/histidine kinase"/>
    <property type="match status" value="1"/>
</dbReference>
<proteinExistence type="predicted"/>
<dbReference type="Proteomes" id="UP001570511">
    <property type="component" value="Unassembled WGS sequence"/>
</dbReference>
<evidence type="ECO:0000256" key="1">
    <source>
        <dbReference type="ARBA" id="ARBA00000085"/>
    </source>
</evidence>